<proteinExistence type="predicted"/>
<keyword evidence="2" id="KW-0812">Transmembrane</keyword>
<dbReference type="EMBL" id="MN738751">
    <property type="protein sequence ID" value="QHS83289.1"/>
    <property type="molecule type" value="Genomic_DNA"/>
</dbReference>
<feature type="transmembrane region" description="Helical" evidence="2">
    <location>
        <begin position="136"/>
        <end position="155"/>
    </location>
</feature>
<accession>A0A6C0ATP1</accession>
<dbReference type="SUPFAM" id="SSF82866">
    <property type="entry name" value="Multidrug efflux transporter AcrB transmembrane domain"/>
    <property type="match status" value="1"/>
</dbReference>
<name>A0A6C0ATP1_9ZZZZ</name>
<evidence type="ECO:0000256" key="2">
    <source>
        <dbReference type="SAM" id="Phobius"/>
    </source>
</evidence>
<evidence type="ECO:0000313" key="3">
    <source>
        <dbReference type="EMBL" id="QHS83289.1"/>
    </source>
</evidence>
<evidence type="ECO:0000256" key="1">
    <source>
        <dbReference type="SAM" id="MobiDB-lite"/>
    </source>
</evidence>
<reference evidence="3" key="1">
    <citation type="journal article" date="2020" name="Nature">
        <title>Giant virus diversity and host interactions through global metagenomics.</title>
        <authorList>
            <person name="Schulz F."/>
            <person name="Roux S."/>
            <person name="Paez-Espino D."/>
            <person name="Jungbluth S."/>
            <person name="Walsh D.A."/>
            <person name="Denef V.J."/>
            <person name="McMahon K.D."/>
            <person name="Konstantinidis K.T."/>
            <person name="Eloe-Fadrosh E.A."/>
            <person name="Kyrpides N.C."/>
            <person name="Woyke T."/>
        </authorList>
    </citation>
    <scope>NUCLEOTIDE SEQUENCE</scope>
    <source>
        <strain evidence="3">GVMAG-S-ERX555943-30</strain>
    </source>
</reference>
<keyword evidence="2" id="KW-0472">Membrane</keyword>
<protein>
    <submittedName>
        <fullName evidence="3">Uncharacterized protein</fullName>
    </submittedName>
</protein>
<feature type="region of interest" description="Disordered" evidence="1">
    <location>
        <begin position="172"/>
        <end position="193"/>
    </location>
</feature>
<feature type="transmembrane region" description="Helical" evidence="2">
    <location>
        <begin position="109"/>
        <end position="130"/>
    </location>
</feature>
<dbReference type="Gene3D" id="1.20.1640.10">
    <property type="entry name" value="Multidrug efflux transporter AcrB transmembrane domain"/>
    <property type="match status" value="1"/>
</dbReference>
<keyword evidence="2" id="KW-1133">Transmembrane helix</keyword>
<organism evidence="3">
    <name type="scientific">viral metagenome</name>
    <dbReference type="NCBI Taxonomy" id="1070528"/>
    <lineage>
        <taxon>unclassified sequences</taxon>
        <taxon>metagenomes</taxon>
        <taxon>organismal metagenomes</taxon>
    </lineage>
</organism>
<sequence>MSNTDTQTYLASLRQSVNDLSGISDDTQLSAASTQIQQQLDDLNSSMNEQTTTSGEVLTMQDTVSTILKEEQDELQMRKDVLDNKMIGKRREVLLKGAQQSRQVEYNKMAFVVIIALLVVYLCMIGEYYLPFIPSFLFTLISVVAIVLALVYCFNKFIVITTRMRTNFDELRKSPPDGVNETSRARSSGEPVDGSYDIGSLACVGSDCCGSGMEYNESTNRCELEGSSTDTTTETFIHKYLADGTQATENFVKA</sequence>
<dbReference type="AlphaFoldDB" id="A0A6C0ATP1"/>